<gene>
    <name evidence="1" type="ORF">SDC9_137496</name>
</gene>
<dbReference type="AlphaFoldDB" id="A0A645DM95"/>
<accession>A0A645DM95</accession>
<organism evidence="1">
    <name type="scientific">bioreactor metagenome</name>
    <dbReference type="NCBI Taxonomy" id="1076179"/>
    <lineage>
        <taxon>unclassified sequences</taxon>
        <taxon>metagenomes</taxon>
        <taxon>ecological metagenomes</taxon>
    </lineage>
</organism>
<comment type="caution">
    <text evidence="1">The sequence shown here is derived from an EMBL/GenBank/DDBJ whole genome shotgun (WGS) entry which is preliminary data.</text>
</comment>
<sequence>MLTNTPIIPITNNAITPGNNFAKDLDTAGGTPSGILIVNQDTLDNLTYNSVETIATIIAVNNALVEIYPQGMNPQPTIASVAPSGVIDAT</sequence>
<evidence type="ECO:0000313" key="1">
    <source>
        <dbReference type="EMBL" id="MPM90375.1"/>
    </source>
</evidence>
<protein>
    <submittedName>
        <fullName evidence="1">Uncharacterized protein</fullName>
    </submittedName>
</protein>
<name>A0A645DM95_9ZZZZ</name>
<proteinExistence type="predicted"/>
<reference evidence="1" key="1">
    <citation type="submission" date="2019-08" db="EMBL/GenBank/DDBJ databases">
        <authorList>
            <person name="Kucharzyk K."/>
            <person name="Murdoch R.W."/>
            <person name="Higgins S."/>
            <person name="Loffler F."/>
        </authorList>
    </citation>
    <scope>NUCLEOTIDE SEQUENCE</scope>
</reference>
<dbReference type="EMBL" id="VSSQ01037637">
    <property type="protein sequence ID" value="MPM90375.1"/>
    <property type="molecule type" value="Genomic_DNA"/>
</dbReference>